<sequence>MPHTGSWRLEQRPVRESVLSYTGLCDLYTGKTWGQVSKRAGLRPKVGRRSARA</sequence>
<evidence type="ECO:0000256" key="1">
    <source>
        <dbReference type="ARBA" id="ARBA00022729"/>
    </source>
</evidence>
<dbReference type="GO" id="GO:0030244">
    <property type="term" value="P:cellulose biosynthetic process"/>
    <property type="evidence" value="ECO:0007669"/>
    <property type="project" value="InterPro"/>
</dbReference>
<dbReference type="Pfam" id="PF05420">
    <property type="entry name" value="BCSC_C"/>
    <property type="match status" value="1"/>
</dbReference>
<protein>
    <recommendedName>
        <fullName evidence="4">Cellulose synthase operon C C-terminal domain-containing protein</fullName>
    </recommendedName>
</protein>
<accession>A0A6G7VAB9</accession>
<dbReference type="EMBL" id="CP048029">
    <property type="protein sequence ID" value="QIK36902.1"/>
    <property type="molecule type" value="Genomic_DNA"/>
</dbReference>
<dbReference type="InterPro" id="IPR008410">
    <property type="entry name" value="BCSC_C"/>
</dbReference>
<dbReference type="GO" id="GO:0019867">
    <property type="term" value="C:outer membrane"/>
    <property type="evidence" value="ECO:0007669"/>
    <property type="project" value="InterPro"/>
</dbReference>
<evidence type="ECO:0000313" key="6">
    <source>
        <dbReference type="Proteomes" id="UP000502699"/>
    </source>
</evidence>
<dbReference type="KEGG" id="cjap:GWK36_01555"/>
<keyword evidence="3" id="KW-0802">TPR repeat</keyword>
<name>A0A6G7VAB9_9GAMM</name>
<evidence type="ECO:0000313" key="5">
    <source>
        <dbReference type="EMBL" id="QIK36902.1"/>
    </source>
</evidence>
<keyword evidence="2" id="KW-0677">Repeat</keyword>
<feature type="domain" description="Cellulose synthase operon C C-terminal" evidence="4">
    <location>
        <begin position="6"/>
        <end position="40"/>
    </location>
</feature>
<evidence type="ECO:0000256" key="2">
    <source>
        <dbReference type="ARBA" id="ARBA00022737"/>
    </source>
</evidence>
<dbReference type="Proteomes" id="UP000502699">
    <property type="component" value="Chromosome"/>
</dbReference>
<keyword evidence="1" id="KW-0732">Signal</keyword>
<reference evidence="6" key="1">
    <citation type="submission" date="2020-01" db="EMBL/GenBank/DDBJ databases">
        <title>Caldichromatium gen. nov., sp. nov., a thermophilic purple sulfur bacterium member of the family Chromatiaceae isolated from Nakabusa hot spring, Japan.</title>
        <authorList>
            <person name="Saini M.K."/>
            <person name="Hanada S."/>
            <person name="Tank M."/>
        </authorList>
    </citation>
    <scope>NUCLEOTIDE SEQUENCE [LARGE SCALE GENOMIC DNA]</scope>
    <source>
        <strain evidence="6">No.7</strain>
    </source>
</reference>
<proteinExistence type="predicted"/>
<organism evidence="5 6">
    <name type="scientific">Caldichromatium japonicum</name>
    <dbReference type="NCBI Taxonomy" id="2699430"/>
    <lineage>
        <taxon>Bacteria</taxon>
        <taxon>Pseudomonadati</taxon>
        <taxon>Pseudomonadota</taxon>
        <taxon>Gammaproteobacteria</taxon>
        <taxon>Chromatiales</taxon>
        <taxon>Chromatiaceae</taxon>
        <taxon>Caldichromatium</taxon>
    </lineage>
</organism>
<keyword evidence="6" id="KW-1185">Reference proteome</keyword>
<evidence type="ECO:0000256" key="3">
    <source>
        <dbReference type="ARBA" id="ARBA00022803"/>
    </source>
</evidence>
<evidence type="ECO:0000259" key="4">
    <source>
        <dbReference type="Pfam" id="PF05420"/>
    </source>
</evidence>
<dbReference type="AlphaFoldDB" id="A0A6G7VAB9"/>
<gene>
    <name evidence="5" type="ORF">GWK36_01555</name>
</gene>